<organism evidence="1 2">
    <name type="scientific">Sulfurimicrobium lacus</name>
    <dbReference type="NCBI Taxonomy" id="2715678"/>
    <lineage>
        <taxon>Bacteria</taxon>
        <taxon>Pseudomonadati</taxon>
        <taxon>Pseudomonadota</taxon>
        <taxon>Betaproteobacteria</taxon>
        <taxon>Nitrosomonadales</taxon>
        <taxon>Sulfuricellaceae</taxon>
        <taxon>Sulfurimicrobium</taxon>
    </lineage>
</organism>
<accession>A0A6F8VA72</accession>
<dbReference type="EMBL" id="AP022853">
    <property type="protein sequence ID" value="BCB26608.1"/>
    <property type="molecule type" value="Genomic_DNA"/>
</dbReference>
<evidence type="ECO:0000313" key="1">
    <source>
        <dbReference type="EMBL" id="BCB26608.1"/>
    </source>
</evidence>
<reference evidence="2" key="1">
    <citation type="submission" date="2020-03" db="EMBL/GenBank/DDBJ databases">
        <title>Complete genome sequence of sulfur-oxidizing bacterium skT11.</title>
        <authorList>
            <person name="Kanda M."/>
            <person name="Kojima H."/>
            <person name="Fukui M."/>
        </authorList>
    </citation>
    <scope>NUCLEOTIDE SEQUENCE [LARGE SCALE GENOMIC DNA]</scope>
    <source>
        <strain evidence="2">skT11</strain>
    </source>
</reference>
<evidence type="ECO:0000313" key="2">
    <source>
        <dbReference type="Proteomes" id="UP000502260"/>
    </source>
</evidence>
<protein>
    <submittedName>
        <fullName evidence="1">Uncharacterized protein</fullName>
    </submittedName>
</protein>
<proteinExistence type="predicted"/>
<dbReference type="AlphaFoldDB" id="A0A6F8VA72"/>
<gene>
    <name evidence="1" type="ORF">SKTS_14940</name>
</gene>
<dbReference type="Proteomes" id="UP000502260">
    <property type="component" value="Chromosome"/>
</dbReference>
<name>A0A6F8VA72_9PROT</name>
<dbReference type="KEGG" id="slac:SKTS_14940"/>
<keyword evidence="2" id="KW-1185">Reference proteome</keyword>
<sequence length="184" mass="20099">MPYPAGMDSTSPQAFSLELTPPEVEARCTALWQQFRSPGRVVTALVAMQSLFALAPAGARENAPYREIQAILARHADDARHLLLGESVQRVLNALQQRETREVGRIHADLSRNGFWQVASAAGHGRDGPELAGDVAWLAQWCQDARARAEAAGGYPDALDFRAAGIDAEEYTAMDELLRCLRSL</sequence>